<protein>
    <recommendedName>
        <fullName evidence="4">Type II secretion system protein GspF domain-containing protein</fullName>
    </recommendedName>
</protein>
<sequence>MTAALNYPGSVFVCLALALIAAPAPPARRRLTALVGSPRGTRKIPYPSLIRSSSCLIPLALWVIGIGPMIAAATLVATLGLRYRRLRRDRCRTTELARLLDGLEVVIGELRVGAHPSTAAEVAAREVVGETSRAFAVSAARSRLGGSGADGLRRTEATVAGELARVADAWQVAERHGLALAELLTAARLDLVGRKRFQARTRAALAGARATAAVLAGLPLLGVALGQLMGAAPLRVLCASEYGTVLLPLGTALTCTGLLWTDAITRKALR</sequence>
<reference evidence="2 3" key="1">
    <citation type="submission" date="2020-05" db="EMBL/GenBank/DDBJ databases">
        <title>MicrobeNet Type strains.</title>
        <authorList>
            <person name="Nicholson A.C."/>
        </authorList>
    </citation>
    <scope>NUCLEOTIDE SEQUENCE [LARGE SCALE GENOMIC DNA]</scope>
    <source>
        <strain evidence="2 3">JCM 3224</strain>
    </source>
</reference>
<evidence type="ECO:0008006" key="4">
    <source>
        <dbReference type="Google" id="ProtNLM"/>
    </source>
</evidence>
<dbReference type="PANTHER" id="PTHR35007:SF4">
    <property type="entry name" value="CONSERVED TRANSMEMBRANE PROTEIN-RELATED"/>
    <property type="match status" value="1"/>
</dbReference>
<organism evidence="2 3">
    <name type="scientific">Nocardia uniformis</name>
    <dbReference type="NCBI Taxonomy" id="53432"/>
    <lineage>
        <taxon>Bacteria</taxon>
        <taxon>Bacillati</taxon>
        <taxon>Actinomycetota</taxon>
        <taxon>Actinomycetes</taxon>
        <taxon>Mycobacteriales</taxon>
        <taxon>Nocardiaceae</taxon>
        <taxon>Nocardia</taxon>
    </lineage>
</organism>
<dbReference type="EMBL" id="JABELX010000010">
    <property type="protein sequence ID" value="NNH73373.1"/>
    <property type="molecule type" value="Genomic_DNA"/>
</dbReference>
<keyword evidence="3" id="KW-1185">Reference proteome</keyword>
<evidence type="ECO:0000256" key="1">
    <source>
        <dbReference type="SAM" id="Phobius"/>
    </source>
</evidence>
<keyword evidence="1" id="KW-1133">Transmembrane helix</keyword>
<feature type="transmembrane region" description="Helical" evidence="1">
    <location>
        <begin position="59"/>
        <end position="81"/>
    </location>
</feature>
<keyword evidence="1" id="KW-0812">Transmembrane</keyword>
<dbReference type="Proteomes" id="UP000586827">
    <property type="component" value="Unassembled WGS sequence"/>
</dbReference>
<gene>
    <name evidence="2" type="ORF">HLB23_26550</name>
</gene>
<dbReference type="PANTHER" id="PTHR35007">
    <property type="entry name" value="INTEGRAL MEMBRANE PROTEIN-RELATED"/>
    <property type="match status" value="1"/>
</dbReference>
<name>A0A849C3T2_9NOCA</name>
<feature type="transmembrane region" description="Helical" evidence="1">
    <location>
        <begin position="245"/>
        <end position="264"/>
    </location>
</feature>
<proteinExistence type="predicted"/>
<keyword evidence="1" id="KW-0472">Membrane</keyword>
<dbReference type="AlphaFoldDB" id="A0A849C3T2"/>
<accession>A0A849C3T2</accession>
<evidence type="ECO:0000313" key="3">
    <source>
        <dbReference type="Proteomes" id="UP000586827"/>
    </source>
</evidence>
<feature type="transmembrane region" description="Helical" evidence="1">
    <location>
        <begin position="203"/>
        <end position="225"/>
    </location>
</feature>
<comment type="caution">
    <text evidence="2">The sequence shown here is derived from an EMBL/GenBank/DDBJ whole genome shotgun (WGS) entry which is preliminary data.</text>
</comment>
<evidence type="ECO:0000313" key="2">
    <source>
        <dbReference type="EMBL" id="NNH73373.1"/>
    </source>
</evidence>